<organism evidence="2 3">
    <name type="scientific">Aureococcus anophagefferens</name>
    <name type="common">Harmful bloom alga</name>
    <dbReference type="NCBI Taxonomy" id="44056"/>
    <lineage>
        <taxon>Eukaryota</taxon>
        <taxon>Sar</taxon>
        <taxon>Stramenopiles</taxon>
        <taxon>Ochrophyta</taxon>
        <taxon>Pelagophyceae</taxon>
        <taxon>Pelagomonadales</taxon>
        <taxon>Pelagomonadaceae</taxon>
        <taxon>Aureococcus</taxon>
    </lineage>
</organism>
<dbReference type="Proteomes" id="UP001363151">
    <property type="component" value="Unassembled WGS sequence"/>
</dbReference>
<feature type="compositionally biased region" description="Basic and acidic residues" evidence="1">
    <location>
        <begin position="19"/>
        <end position="33"/>
    </location>
</feature>
<sequence length="432" mass="45027">MVRAAVSPKRSRAKSPETPSKRPRDDEVEFTREALEPRRQLLADLRRWEALGDHRTDGAGDRATAAWLVDELARASLAASVDEFPFPRRTPGVCSVSDGVKTVPGVAYADGGDTDLRGVAAPASLAAAPGAGGVGVLWGSPVEEDNDAVDAARDAGTFDAIVVATRGGLRLRDAEAYAEPYGPPVVQVDAKESAWLFATAKAGMRLEVKATVRRDASFTSNVVATVPGADAGLAPVVVACERTAWRAATGEAGGAVALWLACARFLATARPRRAVEFVAAAGREVGHPGLARRLDARDAAAAHCWVLIGAAQESEIPNFKGSDLGRFPLVLIGADVAAKGSGVVWQASTRKRRDAGLRALRALGQRDAAAPAEPRGEAAAFVDDGASFVALSGAANGELHGEGDTLARNVDEAKLARLHTMLLTTLLGLAEE</sequence>
<reference evidence="2 3" key="1">
    <citation type="submission" date="2024-03" db="EMBL/GenBank/DDBJ databases">
        <title>Aureococcus anophagefferens CCMP1851 and Kratosvirus quantuckense: Draft genome of a second virus-susceptible host strain in the model system.</title>
        <authorList>
            <person name="Chase E."/>
            <person name="Truchon A.R."/>
            <person name="Schepens W."/>
            <person name="Wilhelm S.W."/>
        </authorList>
    </citation>
    <scope>NUCLEOTIDE SEQUENCE [LARGE SCALE GENOMIC DNA]</scope>
    <source>
        <strain evidence="2 3">CCMP1851</strain>
    </source>
</reference>
<evidence type="ECO:0000256" key="1">
    <source>
        <dbReference type="SAM" id="MobiDB-lite"/>
    </source>
</evidence>
<name>A0ABR1FI67_AURAN</name>
<dbReference type="EMBL" id="JBBJCI010000418">
    <property type="protein sequence ID" value="KAK7231229.1"/>
    <property type="molecule type" value="Genomic_DNA"/>
</dbReference>
<dbReference type="Gene3D" id="3.40.630.10">
    <property type="entry name" value="Zn peptidases"/>
    <property type="match status" value="1"/>
</dbReference>
<dbReference type="SUPFAM" id="SSF53187">
    <property type="entry name" value="Zn-dependent exopeptidases"/>
    <property type="match status" value="1"/>
</dbReference>
<accession>A0ABR1FI67</accession>
<evidence type="ECO:0000313" key="2">
    <source>
        <dbReference type="EMBL" id="KAK7231229.1"/>
    </source>
</evidence>
<comment type="caution">
    <text evidence="2">The sequence shown here is derived from an EMBL/GenBank/DDBJ whole genome shotgun (WGS) entry which is preliminary data.</text>
</comment>
<gene>
    <name evidence="2" type="ORF">SO694_00179028</name>
</gene>
<protein>
    <recommendedName>
        <fullName evidence="4">Peptidase M28 domain-containing protein</fullName>
    </recommendedName>
</protein>
<evidence type="ECO:0000313" key="3">
    <source>
        <dbReference type="Proteomes" id="UP001363151"/>
    </source>
</evidence>
<keyword evidence="3" id="KW-1185">Reference proteome</keyword>
<dbReference type="Gene3D" id="3.50.30.30">
    <property type="match status" value="1"/>
</dbReference>
<feature type="region of interest" description="Disordered" evidence="1">
    <location>
        <begin position="1"/>
        <end position="33"/>
    </location>
</feature>
<proteinExistence type="predicted"/>
<evidence type="ECO:0008006" key="4">
    <source>
        <dbReference type="Google" id="ProtNLM"/>
    </source>
</evidence>